<proteinExistence type="predicted"/>
<keyword evidence="2" id="KW-1185">Reference proteome</keyword>
<organism evidence="1 2">
    <name type="scientific">Tritrichomonas musculus</name>
    <dbReference type="NCBI Taxonomy" id="1915356"/>
    <lineage>
        <taxon>Eukaryota</taxon>
        <taxon>Metamonada</taxon>
        <taxon>Parabasalia</taxon>
        <taxon>Tritrichomonadida</taxon>
        <taxon>Tritrichomonadidae</taxon>
        <taxon>Tritrichomonas</taxon>
    </lineage>
</organism>
<dbReference type="Proteomes" id="UP001470230">
    <property type="component" value="Unassembled WGS sequence"/>
</dbReference>
<sequence length="210" mass="24443">MTQNKAKYENCLNVHLLAFVLPKDLINDNDEVRVSVTTIPEENKQCFFLQGNKMNNSNHIFSLNITDQTKKIIMVFRKKNISSEYPIIASATIHLVDFENVPQKQMVSGIITTQVKVLNLYYPLQKQMIENKEENKKFARKVLGKMRIQLSFAAPYSSVKINQPTKTNKIEFKFFGSKSRYNKRKGMKGEYLNILNDDENENYSLLQTNY</sequence>
<accession>A0ABR2KET4</accession>
<protein>
    <submittedName>
        <fullName evidence="1">Uncharacterized protein</fullName>
    </submittedName>
</protein>
<gene>
    <name evidence="1" type="ORF">M9Y10_034397</name>
</gene>
<evidence type="ECO:0000313" key="1">
    <source>
        <dbReference type="EMBL" id="KAK8889644.1"/>
    </source>
</evidence>
<evidence type="ECO:0000313" key="2">
    <source>
        <dbReference type="Proteomes" id="UP001470230"/>
    </source>
</evidence>
<name>A0ABR2KET4_9EUKA</name>
<reference evidence="1 2" key="1">
    <citation type="submission" date="2024-04" db="EMBL/GenBank/DDBJ databases">
        <title>Tritrichomonas musculus Genome.</title>
        <authorList>
            <person name="Alves-Ferreira E."/>
            <person name="Grigg M."/>
            <person name="Lorenzi H."/>
            <person name="Galac M."/>
        </authorList>
    </citation>
    <scope>NUCLEOTIDE SEQUENCE [LARGE SCALE GENOMIC DNA]</scope>
    <source>
        <strain evidence="1 2">EAF2021</strain>
    </source>
</reference>
<comment type="caution">
    <text evidence="1">The sequence shown here is derived from an EMBL/GenBank/DDBJ whole genome shotgun (WGS) entry which is preliminary data.</text>
</comment>
<dbReference type="EMBL" id="JAPFFF010000005">
    <property type="protein sequence ID" value="KAK8889644.1"/>
    <property type="molecule type" value="Genomic_DNA"/>
</dbReference>